<accession>A0A3B1DGM5</accession>
<reference evidence="1" key="1">
    <citation type="submission" date="2018-06" db="EMBL/GenBank/DDBJ databases">
        <authorList>
            <person name="Zhirakovskaya E."/>
        </authorList>
    </citation>
    <scope>NUCLEOTIDE SEQUENCE</scope>
</reference>
<dbReference type="InterPro" id="IPR026406">
    <property type="entry name" value="Ver/Plancto_CHP"/>
</dbReference>
<evidence type="ECO:0000313" key="1">
    <source>
        <dbReference type="EMBL" id="VAX41509.1"/>
    </source>
</evidence>
<protein>
    <submittedName>
        <fullName evidence="1">Uncharacterized protein</fullName>
    </submittedName>
</protein>
<gene>
    <name evidence="1" type="ORF">MNBD_PLANCTO02-2809</name>
</gene>
<dbReference type="AlphaFoldDB" id="A0A3B1DGM5"/>
<proteinExistence type="predicted"/>
<dbReference type="NCBIfam" id="TIGR04138">
    <property type="entry name" value="Plancto_Ver_chp"/>
    <property type="match status" value="1"/>
</dbReference>
<name>A0A3B1DGM5_9ZZZZ</name>
<sequence>MSATSHTATSRMLFHRNAYQFVFQALQHTQGKLDRFASSAEEEEENAHISGKELLLGIQEYALEQFGLLTTTVFKVWGIHSTDDFGRMVFELIERGEMRKTENDELEDFFGVYDFQQVFDNEYVIPTDKAFQRS</sequence>
<dbReference type="EMBL" id="UOGL01000556">
    <property type="protein sequence ID" value="VAX41509.1"/>
    <property type="molecule type" value="Genomic_DNA"/>
</dbReference>
<organism evidence="1">
    <name type="scientific">hydrothermal vent metagenome</name>
    <dbReference type="NCBI Taxonomy" id="652676"/>
    <lineage>
        <taxon>unclassified sequences</taxon>
        <taxon>metagenomes</taxon>
        <taxon>ecological metagenomes</taxon>
    </lineage>
</organism>